<keyword evidence="5" id="KW-0472">Membrane</keyword>
<dbReference type="OrthoDB" id="9806477at2"/>
<feature type="domain" description="PAS" evidence="7">
    <location>
        <begin position="25"/>
        <end position="76"/>
    </location>
</feature>
<dbReference type="CDD" id="cd00130">
    <property type="entry name" value="PAS"/>
    <property type="match status" value="1"/>
</dbReference>
<dbReference type="PANTHER" id="PTHR43531:SF14">
    <property type="entry name" value="METHYL-ACCEPTING CHEMOTAXIS PROTEIN I-RELATED"/>
    <property type="match status" value="1"/>
</dbReference>
<dbReference type="GO" id="GO:0007165">
    <property type="term" value="P:signal transduction"/>
    <property type="evidence" value="ECO:0007669"/>
    <property type="project" value="UniProtKB-KW"/>
</dbReference>
<dbReference type="InterPro" id="IPR051310">
    <property type="entry name" value="MCP_chemotaxis"/>
</dbReference>
<dbReference type="InterPro" id="IPR013655">
    <property type="entry name" value="PAS_fold_3"/>
</dbReference>
<dbReference type="GO" id="GO:0005886">
    <property type="term" value="C:plasma membrane"/>
    <property type="evidence" value="ECO:0007669"/>
    <property type="project" value="TreeGrafter"/>
</dbReference>
<dbReference type="InterPro" id="IPR004090">
    <property type="entry name" value="Chemotax_Me-accpt_rcpt"/>
</dbReference>
<keyword evidence="10" id="KW-1185">Reference proteome</keyword>
<keyword evidence="2" id="KW-0488">Methylation</keyword>
<name>A0A157SR41_9BORD</name>
<dbReference type="InterPro" id="IPR004089">
    <property type="entry name" value="MCPsignal_dom"/>
</dbReference>
<sequence length="544" mass="58955">MRVNLPIYDVETRLRDDQYLISRTDTKGRIVYANPAFVEVSGFERDELMGKAHNIVRHPDMPSQAFEDFWNTLQAGRSWLGVVKNRRKDGGYYWVLANATPIFEDGEVVAYSSVRVRASDEQIEQAEELYAQLRENRARGWRLKGGQPVYTGWRRLLRMTVAPLRRGVRGRMLRSALISGGLFGGLAGWLLYENWSALSPLQAGLGTGAAALGVLAILVAQWRAARGVLGPMHEAADMARQVAAGNLTTRMFFDSHDEVGSLAFSLDVMRKSLIGIASDVHEGIAGTARAAMEIEQGNQSLSQRTEDQMASLQNTAASMQEMTSTVRQNADHARQANSLAATSMQVARRGGEVVDQVVHTMHGISDSSRRIADIVTIIEGIAFQTNILALNAAVEAARAGESGKGFAVVAGEVRSLAQKSAQAAREIKDLIEDSVQRVTEGSSQAERAGATMQEIVEAVQRVTDIIGEISVASQQQASGIEQIDQAVSEMDGMTVQNSSLVQELGAAVAQLGGQSATLHETIQVFRLERGAGSPAPIANVRRLS</sequence>
<organism evidence="9 10">
    <name type="scientific">Bordetella trematum</name>
    <dbReference type="NCBI Taxonomy" id="123899"/>
    <lineage>
        <taxon>Bacteria</taxon>
        <taxon>Pseudomonadati</taxon>
        <taxon>Pseudomonadota</taxon>
        <taxon>Betaproteobacteria</taxon>
        <taxon>Burkholderiales</taxon>
        <taxon>Alcaligenaceae</taxon>
        <taxon>Bordetella</taxon>
    </lineage>
</organism>
<dbReference type="Proteomes" id="UP000076825">
    <property type="component" value="Chromosome 1"/>
</dbReference>
<dbReference type="SMART" id="SM00283">
    <property type="entry name" value="MA"/>
    <property type="match status" value="1"/>
</dbReference>
<evidence type="ECO:0000256" key="4">
    <source>
        <dbReference type="PROSITE-ProRule" id="PRU00284"/>
    </source>
</evidence>
<proteinExistence type="inferred from homology"/>
<dbReference type="PRINTS" id="PR00260">
    <property type="entry name" value="CHEMTRNSDUCR"/>
</dbReference>
<dbReference type="PROSITE" id="PS50112">
    <property type="entry name" value="PAS"/>
    <property type="match status" value="1"/>
</dbReference>
<dbReference type="PANTHER" id="PTHR43531">
    <property type="entry name" value="PROTEIN ICFG"/>
    <property type="match status" value="1"/>
</dbReference>
<dbReference type="GO" id="GO:0006935">
    <property type="term" value="P:chemotaxis"/>
    <property type="evidence" value="ECO:0007669"/>
    <property type="project" value="InterPro"/>
</dbReference>
<dbReference type="InterPro" id="IPR001610">
    <property type="entry name" value="PAC"/>
</dbReference>
<dbReference type="Pfam" id="PF00015">
    <property type="entry name" value="MCPsignal"/>
    <property type="match status" value="1"/>
</dbReference>
<feature type="transmembrane region" description="Helical" evidence="5">
    <location>
        <begin position="172"/>
        <end position="192"/>
    </location>
</feature>
<feature type="transmembrane region" description="Helical" evidence="5">
    <location>
        <begin position="204"/>
        <end position="222"/>
    </location>
</feature>
<evidence type="ECO:0000256" key="3">
    <source>
        <dbReference type="ARBA" id="ARBA00029447"/>
    </source>
</evidence>
<evidence type="ECO:0000259" key="8">
    <source>
        <dbReference type="PROSITE" id="PS50885"/>
    </source>
</evidence>
<feature type="domain" description="HAMP" evidence="8">
    <location>
        <begin position="226"/>
        <end position="278"/>
    </location>
</feature>
<dbReference type="SMART" id="SM00086">
    <property type="entry name" value="PAC"/>
    <property type="match status" value="1"/>
</dbReference>
<evidence type="ECO:0000259" key="6">
    <source>
        <dbReference type="PROSITE" id="PS50111"/>
    </source>
</evidence>
<dbReference type="SUPFAM" id="SSF58104">
    <property type="entry name" value="Methyl-accepting chemotaxis protein (MCP) signaling domain"/>
    <property type="match status" value="1"/>
</dbReference>
<gene>
    <name evidence="9" type="primary">aer</name>
    <name evidence="9" type="ORF">SAMEA3906487_03447</name>
</gene>
<keyword evidence="4" id="KW-0807">Transducer</keyword>
<evidence type="ECO:0000256" key="1">
    <source>
        <dbReference type="ARBA" id="ARBA00004370"/>
    </source>
</evidence>
<dbReference type="CDD" id="cd06225">
    <property type="entry name" value="HAMP"/>
    <property type="match status" value="1"/>
</dbReference>
<dbReference type="GeneID" id="56589316"/>
<dbReference type="Gene3D" id="1.10.287.950">
    <property type="entry name" value="Methyl-accepting chemotaxis protein"/>
    <property type="match status" value="1"/>
</dbReference>
<dbReference type="InterPro" id="IPR035965">
    <property type="entry name" value="PAS-like_dom_sf"/>
</dbReference>
<evidence type="ECO:0000313" key="10">
    <source>
        <dbReference type="Proteomes" id="UP000076825"/>
    </source>
</evidence>
<dbReference type="CDD" id="cd11386">
    <property type="entry name" value="MCP_signal"/>
    <property type="match status" value="1"/>
</dbReference>
<feature type="domain" description="Methyl-accepting transducer" evidence="6">
    <location>
        <begin position="283"/>
        <end position="512"/>
    </location>
</feature>
<dbReference type="eggNOG" id="COG3829">
    <property type="taxonomic scope" value="Bacteria"/>
</dbReference>
<accession>A0A157SR41</accession>
<dbReference type="PATRIC" id="fig|123899.6.peg.3447"/>
<dbReference type="STRING" id="123899.SAMEA3906487_03447"/>
<evidence type="ECO:0000259" key="7">
    <source>
        <dbReference type="PROSITE" id="PS50112"/>
    </source>
</evidence>
<keyword evidence="5" id="KW-0812">Transmembrane</keyword>
<dbReference type="EMBL" id="LT546645">
    <property type="protein sequence ID" value="SAI72892.1"/>
    <property type="molecule type" value="Genomic_DNA"/>
</dbReference>
<dbReference type="KEGG" id="btrm:SAMEA390648703447"/>
<dbReference type="PROSITE" id="PS50111">
    <property type="entry name" value="CHEMOTAXIS_TRANSDUC_2"/>
    <property type="match status" value="1"/>
</dbReference>
<comment type="subcellular location">
    <subcellularLocation>
        <location evidence="1">Membrane</location>
    </subcellularLocation>
</comment>
<comment type="similarity">
    <text evidence="3">Belongs to the methyl-accepting chemotaxis (MCP) protein family.</text>
</comment>
<dbReference type="PROSITE" id="PS50885">
    <property type="entry name" value="HAMP"/>
    <property type="match status" value="1"/>
</dbReference>
<reference evidence="9 10" key="1">
    <citation type="submission" date="2016-04" db="EMBL/GenBank/DDBJ databases">
        <authorList>
            <consortium name="Pathogen Informatics"/>
        </authorList>
    </citation>
    <scope>NUCLEOTIDE SEQUENCE [LARGE SCALE GENOMIC DNA]</scope>
    <source>
        <strain evidence="9 10">H044680328</strain>
    </source>
</reference>
<dbReference type="InterPro" id="IPR003660">
    <property type="entry name" value="HAMP_dom"/>
</dbReference>
<dbReference type="RefSeq" id="WP_025515898.1">
    <property type="nucleotide sequence ID" value="NZ_CP016340.1"/>
</dbReference>
<evidence type="ECO:0000256" key="5">
    <source>
        <dbReference type="SAM" id="Phobius"/>
    </source>
</evidence>
<evidence type="ECO:0000313" key="9">
    <source>
        <dbReference type="EMBL" id="SAI72892.1"/>
    </source>
</evidence>
<dbReference type="Pfam" id="PF00672">
    <property type="entry name" value="HAMP"/>
    <property type="match status" value="1"/>
</dbReference>
<dbReference type="eggNOG" id="COG0840">
    <property type="taxonomic scope" value="Bacteria"/>
</dbReference>
<dbReference type="AlphaFoldDB" id="A0A157SR41"/>
<dbReference type="GO" id="GO:0004888">
    <property type="term" value="F:transmembrane signaling receptor activity"/>
    <property type="evidence" value="ECO:0007669"/>
    <property type="project" value="InterPro"/>
</dbReference>
<dbReference type="FunFam" id="1.10.287.950:FF:000001">
    <property type="entry name" value="Methyl-accepting chemotaxis sensory transducer"/>
    <property type="match status" value="1"/>
</dbReference>
<dbReference type="SMART" id="SM00304">
    <property type="entry name" value="HAMP"/>
    <property type="match status" value="1"/>
</dbReference>
<dbReference type="SMART" id="SM00091">
    <property type="entry name" value="PAS"/>
    <property type="match status" value="1"/>
</dbReference>
<dbReference type="InterPro" id="IPR000014">
    <property type="entry name" value="PAS"/>
</dbReference>
<dbReference type="SUPFAM" id="SSF55785">
    <property type="entry name" value="PYP-like sensor domain (PAS domain)"/>
    <property type="match status" value="1"/>
</dbReference>
<evidence type="ECO:0000256" key="2">
    <source>
        <dbReference type="ARBA" id="ARBA00022481"/>
    </source>
</evidence>
<keyword evidence="5" id="KW-1133">Transmembrane helix</keyword>
<dbReference type="Pfam" id="PF08447">
    <property type="entry name" value="PAS_3"/>
    <property type="match status" value="1"/>
</dbReference>
<protein>
    <submittedName>
        <fullName evidence="9">Methyl-accepting chemotaxis protein</fullName>
    </submittedName>
</protein>
<dbReference type="NCBIfam" id="TIGR00229">
    <property type="entry name" value="sensory_box"/>
    <property type="match status" value="1"/>
</dbReference>
<dbReference type="Gene3D" id="3.30.450.20">
    <property type="entry name" value="PAS domain"/>
    <property type="match status" value="1"/>
</dbReference>